<accession>A0A926NG73</accession>
<proteinExistence type="predicted"/>
<organism evidence="1 2">
    <name type="scientific">Metabacillus arenae</name>
    <dbReference type="NCBI Taxonomy" id="2771434"/>
    <lineage>
        <taxon>Bacteria</taxon>
        <taxon>Bacillati</taxon>
        <taxon>Bacillota</taxon>
        <taxon>Bacilli</taxon>
        <taxon>Bacillales</taxon>
        <taxon>Bacillaceae</taxon>
        <taxon>Metabacillus</taxon>
    </lineage>
</organism>
<reference evidence="1" key="1">
    <citation type="submission" date="2020-09" db="EMBL/GenBank/DDBJ databases">
        <title>A novel bacterium of genus Bacillus, isolated from South China Sea.</title>
        <authorList>
            <person name="Huang H."/>
            <person name="Mo K."/>
            <person name="Hu Y."/>
        </authorList>
    </citation>
    <scope>NUCLEOTIDE SEQUENCE</scope>
    <source>
        <strain evidence="1">IB182487</strain>
    </source>
</reference>
<gene>
    <name evidence="1" type="ORF">IC621_09760</name>
</gene>
<protein>
    <recommendedName>
        <fullName evidence="3">DUF4359 domain-containing protein</fullName>
    </recommendedName>
</protein>
<dbReference type="RefSeq" id="WP_191158109.1">
    <property type="nucleotide sequence ID" value="NZ_JACXAI010000010.1"/>
</dbReference>
<dbReference type="AlphaFoldDB" id="A0A926NG73"/>
<sequence length="101" mass="11778">MKKWIFIITIFFVLLLGSMFVSKPSKAKYTQWLTARVEERIGDENFIIGLGFDMFGKQIIDKNTAESDFLFWKVYETEFQGKKITCIGIYQSFIPIGKKGF</sequence>
<dbReference type="EMBL" id="JACXAI010000010">
    <property type="protein sequence ID" value="MBD1380515.1"/>
    <property type="molecule type" value="Genomic_DNA"/>
</dbReference>
<dbReference type="Proteomes" id="UP000626844">
    <property type="component" value="Unassembled WGS sequence"/>
</dbReference>
<evidence type="ECO:0000313" key="2">
    <source>
        <dbReference type="Proteomes" id="UP000626844"/>
    </source>
</evidence>
<comment type="caution">
    <text evidence="1">The sequence shown here is derived from an EMBL/GenBank/DDBJ whole genome shotgun (WGS) entry which is preliminary data.</text>
</comment>
<evidence type="ECO:0000313" key="1">
    <source>
        <dbReference type="EMBL" id="MBD1380515.1"/>
    </source>
</evidence>
<evidence type="ECO:0008006" key="3">
    <source>
        <dbReference type="Google" id="ProtNLM"/>
    </source>
</evidence>
<name>A0A926NG73_9BACI</name>
<keyword evidence="2" id="KW-1185">Reference proteome</keyword>